<keyword evidence="3" id="KW-0645">Protease</keyword>
<comment type="caution">
    <text evidence="9">The sequence shown here is derived from an EMBL/GenBank/DDBJ whole genome shotgun (WGS) entry which is preliminary data.</text>
</comment>
<evidence type="ECO:0000256" key="7">
    <source>
        <dbReference type="ARBA" id="ARBA00023049"/>
    </source>
</evidence>
<dbReference type="GO" id="GO:0006508">
    <property type="term" value="P:proteolysis"/>
    <property type="evidence" value="ECO:0007669"/>
    <property type="project" value="UniProtKB-KW"/>
</dbReference>
<organism evidence="9 10">
    <name type="scientific">Symbiodinium natans</name>
    <dbReference type="NCBI Taxonomy" id="878477"/>
    <lineage>
        <taxon>Eukaryota</taxon>
        <taxon>Sar</taxon>
        <taxon>Alveolata</taxon>
        <taxon>Dinophyceae</taxon>
        <taxon>Suessiales</taxon>
        <taxon>Symbiodiniaceae</taxon>
        <taxon>Symbiodinium</taxon>
    </lineage>
</organism>
<reference evidence="9" key="1">
    <citation type="submission" date="2021-02" db="EMBL/GenBank/DDBJ databases">
        <authorList>
            <person name="Dougan E. K."/>
            <person name="Rhodes N."/>
            <person name="Thang M."/>
            <person name="Chan C."/>
        </authorList>
    </citation>
    <scope>NUCLEOTIDE SEQUENCE</scope>
</reference>
<name>A0A812T0J7_9DINO</name>
<keyword evidence="4" id="KW-0479">Metal-binding</keyword>
<dbReference type="InterPro" id="IPR034015">
    <property type="entry name" value="M1_LTA4H"/>
</dbReference>
<keyword evidence="5" id="KW-0378">Hydrolase</keyword>
<evidence type="ECO:0000256" key="3">
    <source>
        <dbReference type="ARBA" id="ARBA00022670"/>
    </source>
</evidence>
<dbReference type="Proteomes" id="UP000604046">
    <property type="component" value="Unassembled WGS sequence"/>
</dbReference>
<evidence type="ECO:0000256" key="6">
    <source>
        <dbReference type="ARBA" id="ARBA00022833"/>
    </source>
</evidence>
<dbReference type="AlphaFoldDB" id="A0A812T0J7"/>
<dbReference type="OrthoDB" id="415344at2759"/>
<proteinExistence type="inferred from homology"/>
<dbReference type="EMBL" id="CAJNDS010002507">
    <property type="protein sequence ID" value="CAE7503387.1"/>
    <property type="molecule type" value="Genomic_DNA"/>
</dbReference>
<sequence>MLNAVEPCLVQAWLGISDCAQSWADRWLCSGLEQYALHCLRQQVYGHAASMLQVSLAWRAFCRARQQLPAHSADKRPRCTIHGWMKRLGELKELVGGDLVMYFWLGQSITADEAYSLLRQLRRKFRESPASEEVVLALLRTIPGLHGYGEWPSDDWCAKQLQIQLNAMHSLAEVCEVEKVARAWQNIIPVEVVGGDESKLNKLIIRTAVHVKVKWTVLQQLFFLDLIQDSTCLYRESVVHIGNAYGFNSSRNLDVLHRWCLLLIKHNCQDHVGVLEMCLRLRGELACFFAIFSALVERGRSETRWKFITQHLWDSMQAHMHPMVQSHIFHVLDRGGCIGSF</sequence>
<keyword evidence="6" id="KW-0862">Zinc</keyword>
<evidence type="ECO:0000313" key="10">
    <source>
        <dbReference type="Proteomes" id="UP000604046"/>
    </source>
</evidence>
<feature type="domain" description="Peptidase M1 leukotriene A4 hydrolase/aminopeptidase C-terminal" evidence="8">
    <location>
        <begin position="170"/>
        <end position="332"/>
    </location>
</feature>
<comment type="similarity">
    <text evidence="2">Belongs to the peptidase M1 family.</text>
</comment>
<dbReference type="GO" id="GO:0070006">
    <property type="term" value="F:metalloaminopeptidase activity"/>
    <property type="evidence" value="ECO:0007669"/>
    <property type="project" value="TreeGrafter"/>
</dbReference>
<keyword evidence="10" id="KW-1185">Reference proteome</keyword>
<dbReference type="InterPro" id="IPR016024">
    <property type="entry name" value="ARM-type_fold"/>
</dbReference>
<gene>
    <name evidence="9" type="ORF">SNAT2548_LOCUS28191</name>
</gene>
<dbReference type="Pfam" id="PF09127">
    <property type="entry name" value="Leuk-A4-hydro_C"/>
    <property type="match status" value="1"/>
</dbReference>
<comment type="cofactor">
    <cofactor evidence="1">
        <name>Zn(2+)</name>
        <dbReference type="ChEBI" id="CHEBI:29105"/>
    </cofactor>
</comment>
<evidence type="ECO:0000256" key="2">
    <source>
        <dbReference type="ARBA" id="ARBA00010136"/>
    </source>
</evidence>
<protein>
    <recommendedName>
        <fullName evidence="8">Peptidase M1 leukotriene A4 hydrolase/aminopeptidase C-terminal domain-containing protein</fullName>
    </recommendedName>
</protein>
<evidence type="ECO:0000313" key="9">
    <source>
        <dbReference type="EMBL" id="CAE7503387.1"/>
    </source>
</evidence>
<dbReference type="PANTHER" id="PTHR45726:SF3">
    <property type="entry name" value="LEUKOTRIENE A-4 HYDROLASE"/>
    <property type="match status" value="1"/>
</dbReference>
<accession>A0A812T0J7</accession>
<evidence type="ECO:0000256" key="4">
    <source>
        <dbReference type="ARBA" id="ARBA00022723"/>
    </source>
</evidence>
<dbReference type="GO" id="GO:0008270">
    <property type="term" value="F:zinc ion binding"/>
    <property type="evidence" value="ECO:0007669"/>
    <property type="project" value="InterPro"/>
</dbReference>
<dbReference type="SMART" id="SM01263">
    <property type="entry name" value="Leuk-A4-hydro_C"/>
    <property type="match status" value="1"/>
</dbReference>
<dbReference type="InterPro" id="IPR015211">
    <property type="entry name" value="Peptidase_M1_C"/>
</dbReference>
<evidence type="ECO:0000256" key="5">
    <source>
        <dbReference type="ARBA" id="ARBA00022801"/>
    </source>
</evidence>
<dbReference type="InterPro" id="IPR038502">
    <property type="entry name" value="M1_LTA-4_hydro/amino_C_sf"/>
</dbReference>
<dbReference type="SUPFAM" id="SSF48371">
    <property type="entry name" value="ARM repeat"/>
    <property type="match status" value="1"/>
</dbReference>
<evidence type="ECO:0000256" key="1">
    <source>
        <dbReference type="ARBA" id="ARBA00001947"/>
    </source>
</evidence>
<evidence type="ECO:0000259" key="8">
    <source>
        <dbReference type="SMART" id="SM01263"/>
    </source>
</evidence>
<keyword evidence="7" id="KW-0482">Metalloprotease</keyword>
<dbReference type="PANTHER" id="PTHR45726">
    <property type="entry name" value="LEUKOTRIENE A-4 HYDROLASE"/>
    <property type="match status" value="1"/>
</dbReference>
<dbReference type="Gene3D" id="1.25.40.320">
    <property type="entry name" value="Peptidase M1, leukotriene A4 hydrolase/aminopeptidase C-terminal domain"/>
    <property type="match status" value="1"/>
</dbReference>